<evidence type="ECO:0000313" key="2">
    <source>
        <dbReference type="EMBL" id="VEL19874.1"/>
    </source>
</evidence>
<feature type="region of interest" description="Disordered" evidence="1">
    <location>
        <begin position="340"/>
        <end position="367"/>
    </location>
</feature>
<organism evidence="2 3">
    <name type="scientific">Protopolystoma xenopodis</name>
    <dbReference type="NCBI Taxonomy" id="117903"/>
    <lineage>
        <taxon>Eukaryota</taxon>
        <taxon>Metazoa</taxon>
        <taxon>Spiralia</taxon>
        <taxon>Lophotrochozoa</taxon>
        <taxon>Platyhelminthes</taxon>
        <taxon>Monogenea</taxon>
        <taxon>Polyopisthocotylea</taxon>
        <taxon>Polystomatidea</taxon>
        <taxon>Polystomatidae</taxon>
        <taxon>Protopolystoma</taxon>
    </lineage>
</organism>
<dbReference type="EMBL" id="CAAALY010043694">
    <property type="protein sequence ID" value="VEL19874.1"/>
    <property type="molecule type" value="Genomic_DNA"/>
</dbReference>
<reference evidence="2" key="1">
    <citation type="submission" date="2018-11" db="EMBL/GenBank/DDBJ databases">
        <authorList>
            <consortium name="Pathogen Informatics"/>
        </authorList>
    </citation>
    <scope>NUCLEOTIDE SEQUENCE</scope>
</reference>
<accession>A0A448WTH1</accession>
<proteinExistence type="predicted"/>
<dbReference type="AlphaFoldDB" id="A0A448WTH1"/>
<comment type="caution">
    <text evidence="2">The sequence shown here is derived from an EMBL/GenBank/DDBJ whole genome shotgun (WGS) entry which is preliminary data.</text>
</comment>
<feature type="compositionally biased region" description="Low complexity" evidence="1">
    <location>
        <begin position="340"/>
        <end position="366"/>
    </location>
</feature>
<protein>
    <submittedName>
        <fullName evidence="2">Uncharacterized protein</fullName>
    </submittedName>
</protein>
<evidence type="ECO:0000313" key="3">
    <source>
        <dbReference type="Proteomes" id="UP000784294"/>
    </source>
</evidence>
<dbReference type="Proteomes" id="UP000784294">
    <property type="component" value="Unassembled WGS sequence"/>
</dbReference>
<evidence type="ECO:0000256" key="1">
    <source>
        <dbReference type="SAM" id="MobiDB-lite"/>
    </source>
</evidence>
<feature type="compositionally biased region" description="Low complexity" evidence="1">
    <location>
        <begin position="240"/>
        <end position="253"/>
    </location>
</feature>
<gene>
    <name evidence="2" type="ORF">PXEA_LOCUS13314</name>
</gene>
<keyword evidence="3" id="KW-1185">Reference proteome</keyword>
<feature type="region of interest" description="Disordered" evidence="1">
    <location>
        <begin position="231"/>
        <end position="253"/>
    </location>
</feature>
<name>A0A448WTH1_9PLAT</name>
<sequence length="659" mass="69136">MLTLPQARQMPSRPGDFVTSKCNQFPTNYASLIPTTIYSCSSPPSSVSSLPSTSCSTSFSSSFSSSSSPVYSVSFPSVSTSRSSIAAYSAYISSSSHSVLSKTVSKVALPLSLAVPLTTQSISSLSSSPNSISGLAPTSSSFALTMPPPANRAGYTTAAPLEKNKLTTGDCLLALDLTLPRTGQVPISIESPALGKPGWLSQTSGQGLHRTQINASNNATNFQVPITASETVPPFPLSSPSPHSLPSDSTSSMSNPLAGPVIASLAAYLFGLSTRMNLVTGANSVPTSHSCFNANLRALCNSSGSISSFGPFTPSTTPSDSIPFNSSLSEIGETNQILSASTSSPPLSLSTGPTTGTEPTTKFLPTSTDYSSLEPRFSSLAHLMLSSLGMPGLLLPSQLDKSNPIRCSSNWSQLSNIWPVCTTSSSSSSSCYLSSCSLPPAKSLSTEPLPTAEHVIPTRTAVLDHDDTDLDTSSIGHINRSSRLNPPTVAHPASPLMPTPIPRILPTEHVGLSCAKNNASNESVITTQEATDPALSVLFSHGIFKPLPLPLSQFLLPPSRLGELLGLNLDGGKERTESEIKGKSMENGMRQDKVKKEDQLVNRVRMKGSKIGQKDVTGIGEMNDDSHADNIIAGEAELRIARMKLNGDCQTLGELEKLT</sequence>